<name>A0A0P1E145_9RHOB</name>
<dbReference type="GO" id="GO:0008146">
    <property type="term" value="F:sulfotransferase activity"/>
    <property type="evidence" value="ECO:0007669"/>
    <property type="project" value="InterPro"/>
</dbReference>
<evidence type="ECO:0000313" key="2">
    <source>
        <dbReference type="Proteomes" id="UP000050786"/>
    </source>
</evidence>
<reference evidence="2" key="1">
    <citation type="submission" date="2015-09" db="EMBL/GenBank/DDBJ databases">
        <authorList>
            <person name="Rodrigo-Torres L."/>
            <person name="Arahal D.R."/>
        </authorList>
    </citation>
    <scope>NUCLEOTIDE SEQUENCE [LARGE SCALE GENOMIC DNA]</scope>
    <source>
        <strain evidence="2">CECT 4293</strain>
    </source>
</reference>
<evidence type="ECO:0008006" key="3">
    <source>
        <dbReference type="Google" id="ProtNLM"/>
    </source>
</evidence>
<dbReference type="Pfam" id="PF03567">
    <property type="entry name" value="Sulfotransfer_2"/>
    <property type="match status" value="1"/>
</dbReference>
<protein>
    <recommendedName>
        <fullName evidence="3">Gamma-glutamyl kinase</fullName>
    </recommendedName>
</protein>
<gene>
    <name evidence="1" type="ORF">RUM4293_00467</name>
</gene>
<dbReference type="GO" id="GO:0016020">
    <property type="term" value="C:membrane"/>
    <property type="evidence" value="ECO:0007669"/>
    <property type="project" value="InterPro"/>
</dbReference>
<dbReference type="SUPFAM" id="SSF52540">
    <property type="entry name" value="P-loop containing nucleoside triphosphate hydrolases"/>
    <property type="match status" value="1"/>
</dbReference>
<dbReference type="RefSeq" id="WP_058271689.1">
    <property type="nucleotide sequence ID" value="NZ_CYPS01000008.1"/>
</dbReference>
<dbReference type="AlphaFoldDB" id="A0A0P1E145"/>
<keyword evidence="2" id="KW-1185">Reference proteome</keyword>
<dbReference type="EMBL" id="CYPS01000008">
    <property type="protein sequence ID" value="CUH41592.1"/>
    <property type="molecule type" value="Genomic_DNA"/>
</dbReference>
<sequence>MLVFYKERLAFLAVPKTGSTAYHTALSARADFVVTGPPELKHAPVRRYDRFFQNIFRKMYDAEMEIMAVVREPIDWLGSWYKYRSRDDRIGHPHSTRDLSFDDFVQGYMQNPRPEFADVGSQSQFFRTRNNGFGATHVFKYENQDKILSFLQDRLNMEITLQRENVSPKRDLFLSPETEKKFRKRHADELSCHNAAL</sequence>
<organism evidence="1 2">
    <name type="scientific">Ruegeria atlantica</name>
    <dbReference type="NCBI Taxonomy" id="81569"/>
    <lineage>
        <taxon>Bacteria</taxon>
        <taxon>Pseudomonadati</taxon>
        <taxon>Pseudomonadota</taxon>
        <taxon>Alphaproteobacteria</taxon>
        <taxon>Rhodobacterales</taxon>
        <taxon>Roseobacteraceae</taxon>
        <taxon>Ruegeria</taxon>
    </lineage>
</organism>
<evidence type="ECO:0000313" key="1">
    <source>
        <dbReference type="EMBL" id="CUH41592.1"/>
    </source>
</evidence>
<proteinExistence type="predicted"/>
<dbReference type="Proteomes" id="UP000050786">
    <property type="component" value="Unassembled WGS sequence"/>
</dbReference>
<dbReference type="Gene3D" id="3.40.50.300">
    <property type="entry name" value="P-loop containing nucleotide triphosphate hydrolases"/>
    <property type="match status" value="1"/>
</dbReference>
<dbReference type="InterPro" id="IPR027417">
    <property type="entry name" value="P-loop_NTPase"/>
</dbReference>
<accession>A0A0P1E145</accession>
<dbReference type="InterPro" id="IPR005331">
    <property type="entry name" value="Sulfotransferase"/>
</dbReference>